<accession>A0AAJ5MDW5</accession>
<sequence length="70" mass="7708">MPDSRSDLLQVDDFADRECRALFEAIKSEIAAGRPSDVVTLGERHPVIADVAFQHRSAHDRGCHRIPPAG</sequence>
<evidence type="ECO:0000256" key="1">
    <source>
        <dbReference type="ARBA" id="ARBA00022515"/>
    </source>
</evidence>
<protein>
    <recommendedName>
        <fullName evidence="4">DNA helicase DnaB-like N-terminal domain-containing protein</fullName>
    </recommendedName>
</protein>
<evidence type="ECO:0000259" key="4">
    <source>
        <dbReference type="Pfam" id="PF00772"/>
    </source>
</evidence>
<dbReference type="GO" id="GO:0005524">
    <property type="term" value="F:ATP binding"/>
    <property type="evidence" value="ECO:0007669"/>
    <property type="project" value="InterPro"/>
</dbReference>
<feature type="domain" description="DNA helicase DnaB-like N-terminal" evidence="4">
    <location>
        <begin position="6"/>
        <end position="44"/>
    </location>
</feature>
<dbReference type="GO" id="GO:0003678">
    <property type="term" value="F:DNA helicase activity"/>
    <property type="evidence" value="ECO:0007669"/>
    <property type="project" value="InterPro"/>
</dbReference>
<evidence type="ECO:0000256" key="3">
    <source>
        <dbReference type="ARBA" id="ARBA00023125"/>
    </source>
</evidence>
<evidence type="ECO:0000256" key="2">
    <source>
        <dbReference type="ARBA" id="ARBA00022705"/>
    </source>
</evidence>
<dbReference type="GO" id="GO:1990077">
    <property type="term" value="C:primosome complex"/>
    <property type="evidence" value="ECO:0007669"/>
    <property type="project" value="UniProtKB-KW"/>
</dbReference>
<dbReference type="InterPro" id="IPR016136">
    <property type="entry name" value="DNA_helicase_N/primase_C"/>
</dbReference>
<reference evidence="5" key="2">
    <citation type="submission" date="2020-01" db="EMBL/GenBank/DDBJ databases">
        <title>Complete genome investigation of Xanthomonas oryzae strains.</title>
        <authorList>
            <person name="Kaur A."/>
            <person name="Bansal K."/>
            <person name="Patil P.B."/>
        </authorList>
    </citation>
    <scope>NUCLEOTIDE SEQUENCE</scope>
    <source>
        <strain evidence="5">IXO792</strain>
    </source>
</reference>
<dbReference type="Gene3D" id="1.10.860.10">
    <property type="entry name" value="DNAb Helicase, Chain A"/>
    <property type="match status" value="1"/>
</dbReference>
<keyword evidence="3" id="KW-0238">DNA-binding</keyword>
<dbReference type="Pfam" id="PF00772">
    <property type="entry name" value="DnaB"/>
    <property type="match status" value="1"/>
</dbReference>
<proteinExistence type="predicted"/>
<dbReference type="GO" id="GO:0003677">
    <property type="term" value="F:DNA binding"/>
    <property type="evidence" value="ECO:0007669"/>
    <property type="project" value="UniProtKB-KW"/>
</dbReference>
<evidence type="ECO:0000313" key="5">
    <source>
        <dbReference type="EMBL" id="UXW02046.1"/>
    </source>
</evidence>
<dbReference type="AlphaFoldDB" id="A0AAJ5MDW5"/>
<keyword evidence="1" id="KW-0639">Primosome</keyword>
<dbReference type="Proteomes" id="UP000187097">
    <property type="component" value="Chromosome"/>
</dbReference>
<organism evidence="5 6">
    <name type="scientific">Xanthomonas oryzae pv. oryzae</name>
    <dbReference type="NCBI Taxonomy" id="64187"/>
    <lineage>
        <taxon>Bacteria</taxon>
        <taxon>Pseudomonadati</taxon>
        <taxon>Pseudomonadota</taxon>
        <taxon>Gammaproteobacteria</taxon>
        <taxon>Lysobacterales</taxon>
        <taxon>Lysobacteraceae</taxon>
        <taxon>Xanthomonas</taxon>
    </lineage>
</organism>
<name>A0AAJ5MDW5_XANOO</name>
<reference evidence="5" key="1">
    <citation type="submission" date="2015-01" db="EMBL/GenBank/DDBJ databases">
        <authorList>
            <person name="Midha S."/>
            <person name="Anil M.G."/>
            <person name="Mishra D."/>
            <person name="Brahma K."/>
            <person name="Laha G.S."/>
            <person name="Sundaram R.M."/>
            <person name="Sonti R.V."/>
            <person name="Patil P.B."/>
        </authorList>
    </citation>
    <scope>NUCLEOTIDE SEQUENCE</scope>
    <source>
        <strain evidence="5">IXO792</strain>
    </source>
</reference>
<dbReference type="InterPro" id="IPR036185">
    <property type="entry name" value="DNA_heli_DnaB-like_N_sf"/>
</dbReference>
<dbReference type="GO" id="GO:0006269">
    <property type="term" value="P:DNA replication, synthesis of primer"/>
    <property type="evidence" value="ECO:0007669"/>
    <property type="project" value="UniProtKB-KW"/>
</dbReference>
<dbReference type="EMBL" id="CP047493">
    <property type="protein sequence ID" value="UXW02046.1"/>
    <property type="molecule type" value="Genomic_DNA"/>
</dbReference>
<dbReference type="InterPro" id="IPR007693">
    <property type="entry name" value="DNA_helicase_DnaB-like_N"/>
</dbReference>
<dbReference type="RefSeq" id="WP_162886855.1">
    <property type="nucleotide sequence ID" value="NZ_CP033201.1"/>
</dbReference>
<evidence type="ECO:0000313" key="6">
    <source>
        <dbReference type="Proteomes" id="UP000187097"/>
    </source>
</evidence>
<gene>
    <name evidence="5" type="ORF">IXO792_14690</name>
</gene>
<dbReference type="SUPFAM" id="SSF48024">
    <property type="entry name" value="N-terminal domain of DnaB helicase"/>
    <property type="match status" value="1"/>
</dbReference>
<keyword evidence="2" id="KW-0235">DNA replication</keyword>